<proteinExistence type="predicted"/>
<dbReference type="Proteomes" id="UP000251993">
    <property type="component" value="Chromosome"/>
</dbReference>
<organism evidence="1 2">
    <name type="scientific">Runella rosea</name>
    <dbReference type="NCBI Taxonomy" id="2259595"/>
    <lineage>
        <taxon>Bacteria</taxon>
        <taxon>Pseudomonadati</taxon>
        <taxon>Bacteroidota</taxon>
        <taxon>Cytophagia</taxon>
        <taxon>Cytophagales</taxon>
        <taxon>Spirosomataceae</taxon>
        <taxon>Runella</taxon>
    </lineage>
</organism>
<dbReference type="KEGG" id="run:DR864_00925"/>
<evidence type="ECO:0000313" key="2">
    <source>
        <dbReference type="Proteomes" id="UP000251993"/>
    </source>
</evidence>
<name>A0A344TCL7_9BACT</name>
<sequence length="269" mass="30308">MIEYTTEPVEIDVRVGAGYGHERAALRDLLVGPDGTSSWESVRVGRRDFPVQRMPYMLQDGIITVHDGIRINVYRGTTHHFRLLEATLEELPPSHLELFIQRKPLGIILNDYAGLNSSMRFTGGVNPSRDYADTAVLDDSRGIIITYGALWSFHDNGFSPTLIHEIGHVMTHHGEINYRRFESSVRDGLIQESISGGHSRSGGRDEGLCDVYMYMICYGAVNPSLVNYWSSKTTELAASAEALEGIRNTPAFNRMLTAGWRTRYQTRRR</sequence>
<protein>
    <submittedName>
        <fullName evidence="1">Uncharacterized protein</fullName>
    </submittedName>
</protein>
<evidence type="ECO:0000313" key="1">
    <source>
        <dbReference type="EMBL" id="AXE16388.1"/>
    </source>
</evidence>
<accession>A0A344TCL7</accession>
<dbReference type="EMBL" id="CP030850">
    <property type="protein sequence ID" value="AXE16388.1"/>
    <property type="molecule type" value="Genomic_DNA"/>
</dbReference>
<dbReference type="AlphaFoldDB" id="A0A344TCL7"/>
<gene>
    <name evidence="1" type="ORF">DR864_00925</name>
</gene>
<dbReference type="RefSeq" id="WP_114065175.1">
    <property type="nucleotide sequence ID" value="NZ_CP030850.1"/>
</dbReference>
<reference evidence="1 2" key="1">
    <citation type="submission" date="2018-07" db="EMBL/GenBank/DDBJ databases">
        <title>Genome sequencing of Runella.</title>
        <authorList>
            <person name="Baek M.-G."/>
            <person name="Yi H."/>
        </authorList>
    </citation>
    <scope>NUCLEOTIDE SEQUENCE [LARGE SCALE GENOMIC DNA]</scope>
    <source>
        <strain evidence="1 2">HYN0085</strain>
    </source>
</reference>
<keyword evidence="2" id="KW-1185">Reference proteome</keyword>
<dbReference type="OrthoDB" id="1164652at2"/>